<proteinExistence type="predicted"/>
<dbReference type="AlphaFoldDB" id="A0A7C3EGA9"/>
<organism evidence="2">
    <name type="scientific">Gracilinema caldarium</name>
    <dbReference type="NCBI Taxonomy" id="215591"/>
    <lineage>
        <taxon>Bacteria</taxon>
        <taxon>Pseudomonadati</taxon>
        <taxon>Spirochaetota</taxon>
        <taxon>Spirochaetia</taxon>
        <taxon>Spirochaetales</taxon>
        <taxon>Breznakiellaceae</taxon>
        <taxon>Gracilinema</taxon>
    </lineage>
</organism>
<feature type="transmembrane region" description="Helical" evidence="1">
    <location>
        <begin position="23"/>
        <end position="44"/>
    </location>
</feature>
<comment type="caution">
    <text evidence="2">The sequence shown here is derived from an EMBL/GenBank/DDBJ whole genome shotgun (WGS) entry which is preliminary data.</text>
</comment>
<keyword evidence="1" id="KW-1133">Transmembrane helix</keyword>
<feature type="transmembrane region" description="Helical" evidence="1">
    <location>
        <begin position="50"/>
        <end position="72"/>
    </location>
</feature>
<accession>A0A7C3EGA9</accession>
<name>A0A7C3EGA9_9SPIR</name>
<keyword evidence="1" id="KW-0812">Transmembrane</keyword>
<reference evidence="2" key="1">
    <citation type="journal article" date="2020" name="mSystems">
        <title>Genome- and Community-Level Interaction Insights into Carbon Utilization and Element Cycling Functions of Hydrothermarchaeota in Hydrothermal Sediment.</title>
        <authorList>
            <person name="Zhou Z."/>
            <person name="Liu Y."/>
            <person name="Xu W."/>
            <person name="Pan J."/>
            <person name="Luo Z.H."/>
            <person name="Li M."/>
        </authorList>
    </citation>
    <scope>NUCLEOTIDE SEQUENCE [LARGE SCALE GENOMIC DNA]</scope>
    <source>
        <strain evidence="2">SpSt-503</strain>
    </source>
</reference>
<sequence>MEIKETIEAVEDKASSLLINKPIWVFWLVYTGIIALLFGIFYLITTLLLSRWWVPVIIILLLGITWGSFAFVKGTRQDKSS</sequence>
<evidence type="ECO:0000313" key="2">
    <source>
        <dbReference type="EMBL" id="HFH29395.1"/>
    </source>
</evidence>
<protein>
    <submittedName>
        <fullName evidence="2">Uncharacterized protein</fullName>
    </submittedName>
</protein>
<keyword evidence="1" id="KW-0472">Membrane</keyword>
<evidence type="ECO:0000256" key="1">
    <source>
        <dbReference type="SAM" id="Phobius"/>
    </source>
</evidence>
<gene>
    <name evidence="2" type="ORF">ENS59_07765</name>
</gene>
<dbReference type="EMBL" id="DSVL01000240">
    <property type="protein sequence ID" value="HFH29395.1"/>
    <property type="molecule type" value="Genomic_DNA"/>
</dbReference>